<dbReference type="PANTHER" id="PTHR43252">
    <property type="entry name" value="TRANSCRIPTIONAL REGULATOR YQJI"/>
    <property type="match status" value="1"/>
</dbReference>
<dbReference type="Pfam" id="PF03551">
    <property type="entry name" value="PadR"/>
    <property type="match status" value="1"/>
</dbReference>
<organism evidence="2 3">
    <name type="scientific">Anaeromyxobacter paludicola</name>
    <dbReference type="NCBI Taxonomy" id="2918171"/>
    <lineage>
        <taxon>Bacteria</taxon>
        <taxon>Pseudomonadati</taxon>
        <taxon>Myxococcota</taxon>
        <taxon>Myxococcia</taxon>
        <taxon>Myxococcales</taxon>
        <taxon>Cystobacterineae</taxon>
        <taxon>Anaeromyxobacteraceae</taxon>
        <taxon>Anaeromyxobacter</taxon>
    </lineage>
</organism>
<evidence type="ECO:0000313" key="3">
    <source>
        <dbReference type="Proteomes" id="UP001162734"/>
    </source>
</evidence>
<dbReference type="Gene3D" id="1.10.10.10">
    <property type="entry name" value="Winged helix-like DNA-binding domain superfamily/Winged helix DNA-binding domain"/>
    <property type="match status" value="1"/>
</dbReference>
<dbReference type="RefSeq" id="WP_248342812.1">
    <property type="nucleotide sequence ID" value="NZ_AP025592.1"/>
</dbReference>
<name>A0ABN6NAW8_9BACT</name>
<dbReference type="EMBL" id="AP025592">
    <property type="protein sequence ID" value="BDG10361.1"/>
    <property type="molecule type" value="Genomic_DNA"/>
</dbReference>
<dbReference type="PANTHER" id="PTHR43252:SF7">
    <property type="entry name" value="TRANSCRIPTIONAL REGULATOR YQJI"/>
    <property type="match status" value="1"/>
</dbReference>
<dbReference type="InterPro" id="IPR005149">
    <property type="entry name" value="Tscrpt_reg_PadR_N"/>
</dbReference>
<keyword evidence="3" id="KW-1185">Reference proteome</keyword>
<dbReference type="SUPFAM" id="SSF46785">
    <property type="entry name" value="Winged helix' DNA-binding domain"/>
    <property type="match status" value="1"/>
</dbReference>
<gene>
    <name evidence="2" type="ORF">AMPC_34740</name>
</gene>
<accession>A0ABN6NAW8</accession>
<dbReference type="Proteomes" id="UP001162734">
    <property type="component" value="Chromosome"/>
</dbReference>
<dbReference type="InterPro" id="IPR036388">
    <property type="entry name" value="WH-like_DNA-bd_sf"/>
</dbReference>
<dbReference type="InterPro" id="IPR036390">
    <property type="entry name" value="WH_DNA-bd_sf"/>
</dbReference>
<proteinExistence type="predicted"/>
<evidence type="ECO:0000259" key="1">
    <source>
        <dbReference type="Pfam" id="PF03551"/>
    </source>
</evidence>
<reference evidence="3" key="1">
    <citation type="journal article" date="2022" name="Int. J. Syst. Evol. Microbiol.">
        <title>Anaeromyxobacter oryzae sp. nov., Anaeromyxobacter diazotrophicus sp. nov. and Anaeromyxobacter paludicola sp. nov., isolated from paddy soils.</title>
        <authorList>
            <person name="Itoh H."/>
            <person name="Xu Z."/>
            <person name="Mise K."/>
            <person name="Masuda Y."/>
            <person name="Ushijima N."/>
            <person name="Hayakawa C."/>
            <person name="Shiratori Y."/>
            <person name="Senoo K."/>
        </authorList>
    </citation>
    <scope>NUCLEOTIDE SEQUENCE [LARGE SCALE GENOMIC DNA]</scope>
    <source>
        <strain evidence="3">Red630</strain>
    </source>
</reference>
<protein>
    <recommendedName>
        <fullName evidence="1">Transcription regulator PadR N-terminal domain-containing protein</fullName>
    </recommendedName>
</protein>
<evidence type="ECO:0000313" key="2">
    <source>
        <dbReference type="EMBL" id="BDG10361.1"/>
    </source>
</evidence>
<sequence>MHFGHRFHHAMEQGLAEAGFGPWACGPRGFGGHRHGHHGHGRPFGFGRGGDPGDFGFRAGRKLSSSDLQLLLLALIGEAPRHGYELIKAVEERSGGFYTPSPGVIYPALTYLEEAGLAASEAEGARKRYRLTEEGAKDLAARRTEADALLAQLARIGERMARVRDAFADEVEGDARGAPERAELHDAVHALREAVRSRRGAAVEELRRVIGILREAAQKIAKG</sequence>
<feature type="domain" description="Transcription regulator PadR N-terminal" evidence="1">
    <location>
        <begin position="72"/>
        <end position="140"/>
    </location>
</feature>